<evidence type="ECO:0000256" key="4">
    <source>
        <dbReference type="ARBA" id="ARBA00023136"/>
    </source>
</evidence>
<feature type="transmembrane region" description="Helical" evidence="7">
    <location>
        <begin position="189"/>
        <end position="212"/>
    </location>
</feature>
<organism evidence="9 10">
    <name type="scientific">Agrocybe pediades</name>
    <dbReference type="NCBI Taxonomy" id="84607"/>
    <lineage>
        <taxon>Eukaryota</taxon>
        <taxon>Fungi</taxon>
        <taxon>Dikarya</taxon>
        <taxon>Basidiomycota</taxon>
        <taxon>Agaricomycotina</taxon>
        <taxon>Agaricomycetes</taxon>
        <taxon>Agaricomycetidae</taxon>
        <taxon>Agaricales</taxon>
        <taxon>Agaricineae</taxon>
        <taxon>Strophariaceae</taxon>
        <taxon>Agrocybe</taxon>
    </lineage>
</organism>
<dbReference type="InterPro" id="IPR052337">
    <property type="entry name" value="SAT4-like"/>
</dbReference>
<dbReference type="PANTHER" id="PTHR33048">
    <property type="entry name" value="PTH11-LIKE INTEGRAL MEMBRANE PROTEIN (AFU_ORTHOLOGUE AFUA_5G11245)"/>
    <property type="match status" value="1"/>
</dbReference>
<evidence type="ECO:0000256" key="5">
    <source>
        <dbReference type="ARBA" id="ARBA00038359"/>
    </source>
</evidence>
<keyword evidence="4 7" id="KW-0472">Membrane</keyword>
<dbReference type="InterPro" id="IPR049326">
    <property type="entry name" value="Rhodopsin_dom_fungi"/>
</dbReference>
<keyword evidence="2 7" id="KW-0812">Transmembrane</keyword>
<feature type="transmembrane region" description="Helical" evidence="7">
    <location>
        <begin position="12"/>
        <end position="31"/>
    </location>
</feature>
<feature type="domain" description="Rhodopsin" evidence="8">
    <location>
        <begin position="29"/>
        <end position="241"/>
    </location>
</feature>
<evidence type="ECO:0000256" key="2">
    <source>
        <dbReference type="ARBA" id="ARBA00022692"/>
    </source>
</evidence>
<feature type="transmembrane region" description="Helical" evidence="7">
    <location>
        <begin position="228"/>
        <end position="253"/>
    </location>
</feature>
<dbReference type="PANTHER" id="PTHR33048:SF47">
    <property type="entry name" value="INTEGRAL MEMBRANE PROTEIN-RELATED"/>
    <property type="match status" value="1"/>
</dbReference>
<dbReference type="Proteomes" id="UP000521872">
    <property type="component" value="Unassembled WGS sequence"/>
</dbReference>
<proteinExistence type="inferred from homology"/>
<evidence type="ECO:0000313" key="9">
    <source>
        <dbReference type="EMBL" id="KAF4610694.1"/>
    </source>
</evidence>
<evidence type="ECO:0000313" key="10">
    <source>
        <dbReference type="Proteomes" id="UP000521872"/>
    </source>
</evidence>
<reference evidence="9 10" key="1">
    <citation type="submission" date="2019-12" db="EMBL/GenBank/DDBJ databases">
        <authorList>
            <person name="Floudas D."/>
            <person name="Bentzer J."/>
            <person name="Ahren D."/>
            <person name="Johansson T."/>
            <person name="Persson P."/>
            <person name="Tunlid A."/>
        </authorList>
    </citation>
    <scope>NUCLEOTIDE SEQUENCE [LARGE SCALE GENOMIC DNA]</scope>
    <source>
        <strain evidence="9 10">CBS 102.39</strain>
    </source>
</reference>
<evidence type="ECO:0000256" key="6">
    <source>
        <dbReference type="SAM" id="MobiDB-lite"/>
    </source>
</evidence>
<comment type="similarity">
    <text evidence="5">Belongs to the SAT4 family.</text>
</comment>
<evidence type="ECO:0000256" key="7">
    <source>
        <dbReference type="SAM" id="Phobius"/>
    </source>
</evidence>
<gene>
    <name evidence="9" type="ORF">D9613_007107</name>
</gene>
<evidence type="ECO:0000259" key="8">
    <source>
        <dbReference type="Pfam" id="PF20684"/>
    </source>
</evidence>
<name>A0A8H4VJZ9_9AGAR</name>
<feature type="compositionally biased region" description="Polar residues" evidence="6">
    <location>
        <begin position="344"/>
        <end position="357"/>
    </location>
</feature>
<feature type="transmembrane region" description="Helical" evidence="7">
    <location>
        <begin position="70"/>
        <end position="89"/>
    </location>
</feature>
<evidence type="ECO:0000256" key="1">
    <source>
        <dbReference type="ARBA" id="ARBA00004141"/>
    </source>
</evidence>
<protein>
    <recommendedName>
        <fullName evidence="8">Rhodopsin domain-containing protein</fullName>
    </recommendedName>
</protein>
<accession>A0A8H4VJZ9</accession>
<comment type="subcellular location">
    <subcellularLocation>
        <location evidence="1">Membrane</location>
        <topology evidence="1">Multi-pass membrane protein</topology>
    </subcellularLocation>
</comment>
<keyword evidence="10" id="KW-1185">Reference proteome</keyword>
<feature type="transmembrane region" description="Helical" evidence="7">
    <location>
        <begin position="43"/>
        <end position="64"/>
    </location>
</feature>
<dbReference type="GO" id="GO:0016020">
    <property type="term" value="C:membrane"/>
    <property type="evidence" value="ECO:0007669"/>
    <property type="project" value="UniProtKB-SubCell"/>
</dbReference>
<dbReference type="AlphaFoldDB" id="A0A8H4VJZ9"/>
<feature type="transmembrane region" description="Helical" evidence="7">
    <location>
        <begin position="155"/>
        <end position="177"/>
    </location>
</feature>
<evidence type="ECO:0000256" key="3">
    <source>
        <dbReference type="ARBA" id="ARBA00022989"/>
    </source>
</evidence>
<sequence length="363" mass="40833">MMEDLGDELAWRVCLTLLHVLAITSTIFRLYRRRRFQQLWWDDHVASFCLFLDCLFFSTLWIQEQKSRDVLIFTSWLLHTVFISLTWCSRISLSLTITRIIPPLQPIRKVNIFLTFLYALCGVAFTVQIGVACKANIANWMNTEPYICPLPKTTAALRITVDFCADLVLIIVPLVAFWRLKLPLATRRLVQACFCASLLTATSMMLMAGILFSRAKTKLETTSDKEKIAFMASVFCHLTVMVSLLVCNMLIVVTSFYRMFRSVAPPPADVGAVHRAIAAAHIDATTTERTDTQDLRSGATSTCLSGTYSTEGRSGAYTTFSSAIQPLELTQIYESDFSYSYPTNATDHNPSMSTKPHNPSIVK</sequence>
<keyword evidence="3 7" id="KW-1133">Transmembrane helix</keyword>
<comment type="caution">
    <text evidence="9">The sequence shown here is derived from an EMBL/GenBank/DDBJ whole genome shotgun (WGS) entry which is preliminary data.</text>
</comment>
<dbReference type="EMBL" id="JAACJL010000058">
    <property type="protein sequence ID" value="KAF4610694.1"/>
    <property type="molecule type" value="Genomic_DNA"/>
</dbReference>
<feature type="region of interest" description="Disordered" evidence="6">
    <location>
        <begin position="344"/>
        <end position="363"/>
    </location>
</feature>
<feature type="transmembrane region" description="Helical" evidence="7">
    <location>
        <begin position="110"/>
        <end position="131"/>
    </location>
</feature>
<dbReference type="Pfam" id="PF20684">
    <property type="entry name" value="Fung_rhodopsin"/>
    <property type="match status" value="1"/>
</dbReference>